<keyword evidence="1" id="KW-0472">Membrane</keyword>
<dbReference type="Proteomes" id="UP000002433">
    <property type="component" value="Chromosome"/>
</dbReference>
<protein>
    <submittedName>
        <fullName evidence="2">Uncharacterized protein</fullName>
    </submittedName>
</protein>
<sequence length="38" mass="4020">MTSTTLATIKSFRSMIVDAAYGFAIGAKLFCGVSVFVD</sequence>
<proteinExistence type="predicted"/>
<organism evidence="2 3">
    <name type="scientific">Streptococcus pyogenes serotype M12 (strain MGAS9429)</name>
    <dbReference type="NCBI Taxonomy" id="370551"/>
    <lineage>
        <taxon>Bacteria</taxon>
        <taxon>Bacillati</taxon>
        <taxon>Bacillota</taxon>
        <taxon>Bacilli</taxon>
        <taxon>Lactobacillales</taxon>
        <taxon>Streptococcaceae</taxon>
        <taxon>Streptococcus</taxon>
    </lineage>
</organism>
<name>Q1JN07_STRPC</name>
<evidence type="ECO:0000313" key="2">
    <source>
        <dbReference type="EMBL" id="ABF31592.1"/>
    </source>
</evidence>
<evidence type="ECO:0000313" key="3">
    <source>
        <dbReference type="Proteomes" id="UP000002433"/>
    </source>
</evidence>
<dbReference type="HOGENOM" id="CLU_3333687_0_0_9"/>
<keyword evidence="1" id="KW-1133">Transmembrane helix</keyword>
<accession>Q1JN07</accession>
<gene>
    <name evidence="2" type="ordered locus">MGAS9429_Spy0404</name>
</gene>
<dbReference type="KEGG" id="spk:MGAS9429_Spy0404"/>
<dbReference type="AlphaFoldDB" id="Q1JN07"/>
<feature type="transmembrane region" description="Helical" evidence="1">
    <location>
        <begin position="20"/>
        <end position="37"/>
    </location>
</feature>
<dbReference type="EMBL" id="CP000259">
    <property type="protein sequence ID" value="ABF31592.1"/>
    <property type="molecule type" value="Genomic_DNA"/>
</dbReference>
<keyword evidence="1" id="KW-0812">Transmembrane</keyword>
<reference evidence="2 3" key="1">
    <citation type="journal article" date="2006" name="Proc. Natl. Acad. Sci. U.S.A.">
        <title>Molecular genetic anatomy of inter- and intraserotype variation in the human bacterial pathogen group A Streptococcus.</title>
        <authorList>
            <person name="Beres S.B."/>
            <person name="Richter E.W."/>
            <person name="Nagiec M.J."/>
            <person name="Sumby P."/>
            <person name="Porcella S.F."/>
            <person name="DeLeo F.R."/>
            <person name="Musser J.M."/>
        </authorList>
    </citation>
    <scope>NUCLEOTIDE SEQUENCE [LARGE SCALE GENOMIC DNA]</scope>
    <source>
        <strain evidence="2 3">MGAS9429</strain>
    </source>
</reference>
<evidence type="ECO:0000256" key="1">
    <source>
        <dbReference type="SAM" id="Phobius"/>
    </source>
</evidence>